<keyword evidence="6 8" id="KW-0472">Membrane</keyword>
<sequence length="581" mass="65665">MEEDPKSNSTQNGDVERHFFDPVDEYPFYDCVDTPAELNVDASLESIIKSSPETRLPVNLRRRRSVSQRNEGIFCNDLDDSSKPVSSVSLGNVVNFRARKYRFSQNVKEKGRGGDNLDRNQSSDSKGPNPNSAVHSEHSQVNNSINTPVDTHSGESTYSFSQNLKENEKRNGNSDSSMLKLSSERAHNGIDKENRENSTITTENNEKNAEYITDDLSSGETDYTSSDFLFFLANLVIKAIVFQINSLISFVTFPIWLLYCSYIFVIDPFRAIRCVKDYVMGKLLSIWGLVCESASPFVYEWLKGHKSFWRLALNFGWGFLWSVYVCAVVVGLLVMAFVVSGFVMKYLVEEPIQIKENLNFDYTKTSPVVFVPISECFGVSCGENCGEKSEIGNIGGSRVIPPYHILQVSVSMTLPESDYNRDLGIFQVRIDFLSTDGKVLASSRHPCMLQFKSQPIRLMLTFLKIAPLLTGYSSESQTLSVKIKLRGHEPTACLRVIIEQRAEFQHGAGIPEIYAASLNVESELPLLKRILWDWKKTIFIWISMTVFTMELFYTLLCCKPVIMPRVRLRYGSAGCSTPVQR</sequence>
<dbReference type="Proteomes" id="UP001642360">
    <property type="component" value="Unassembled WGS sequence"/>
</dbReference>
<evidence type="ECO:0000256" key="6">
    <source>
        <dbReference type="ARBA" id="ARBA00023136"/>
    </source>
</evidence>
<feature type="region of interest" description="Disordered" evidence="7">
    <location>
        <begin position="184"/>
        <end position="206"/>
    </location>
</feature>
<comment type="caution">
    <text evidence="9">The sequence shown here is derived from an EMBL/GenBank/DDBJ whole genome shotgun (WGS) entry which is preliminary data.</text>
</comment>
<dbReference type="GO" id="GO:0140042">
    <property type="term" value="P:lipid droplet formation"/>
    <property type="evidence" value="ECO:0007669"/>
    <property type="project" value="UniProtKB-ARBA"/>
</dbReference>
<organism evidence="9 11">
    <name type="scientific">Ilex paraguariensis</name>
    <name type="common">yerba mate</name>
    <dbReference type="NCBI Taxonomy" id="185542"/>
    <lineage>
        <taxon>Eukaryota</taxon>
        <taxon>Viridiplantae</taxon>
        <taxon>Streptophyta</taxon>
        <taxon>Embryophyta</taxon>
        <taxon>Tracheophyta</taxon>
        <taxon>Spermatophyta</taxon>
        <taxon>Magnoliopsida</taxon>
        <taxon>eudicotyledons</taxon>
        <taxon>Gunneridae</taxon>
        <taxon>Pentapetalae</taxon>
        <taxon>asterids</taxon>
        <taxon>campanulids</taxon>
        <taxon>Aquifoliales</taxon>
        <taxon>Aquifoliaceae</taxon>
        <taxon>Ilex</taxon>
    </lineage>
</organism>
<feature type="region of interest" description="Disordered" evidence="7">
    <location>
        <begin position="105"/>
        <end position="157"/>
    </location>
</feature>
<evidence type="ECO:0000256" key="1">
    <source>
        <dbReference type="ARBA" id="ARBA00004477"/>
    </source>
</evidence>
<evidence type="ECO:0000256" key="8">
    <source>
        <dbReference type="SAM" id="Phobius"/>
    </source>
</evidence>
<keyword evidence="4 8" id="KW-1133">Transmembrane helix</keyword>
<dbReference type="EMBL" id="CAUOFW020008704">
    <property type="protein sequence ID" value="CAK9183615.1"/>
    <property type="molecule type" value="Genomic_DNA"/>
</dbReference>
<evidence type="ECO:0000256" key="7">
    <source>
        <dbReference type="SAM" id="MobiDB-lite"/>
    </source>
</evidence>
<dbReference type="Pfam" id="PF06775">
    <property type="entry name" value="Seipin"/>
    <property type="match status" value="1"/>
</dbReference>
<feature type="transmembrane region" description="Helical" evidence="8">
    <location>
        <begin position="247"/>
        <end position="266"/>
    </location>
</feature>
<name>A0ABC8RSV0_9AQUA</name>
<comment type="subcellular location">
    <subcellularLocation>
        <location evidence="1">Endoplasmic reticulum membrane</location>
        <topology evidence="1">Multi-pass membrane protein</topology>
    </subcellularLocation>
</comment>
<feature type="transmembrane region" description="Helical" evidence="8">
    <location>
        <begin position="319"/>
        <end position="348"/>
    </location>
</feature>
<dbReference type="CDD" id="cd23995">
    <property type="entry name" value="Seipin_BSCL2_like"/>
    <property type="match status" value="1"/>
</dbReference>
<evidence type="ECO:0000313" key="10">
    <source>
        <dbReference type="EMBL" id="CAK9183615.1"/>
    </source>
</evidence>
<evidence type="ECO:0000313" key="9">
    <source>
        <dbReference type="EMBL" id="CAK9148066.1"/>
    </source>
</evidence>
<evidence type="ECO:0000256" key="5">
    <source>
        <dbReference type="ARBA" id="ARBA00023098"/>
    </source>
</evidence>
<dbReference type="AlphaFoldDB" id="A0ABC8RSV0"/>
<feature type="compositionally biased region" description="Basic and acidic residues" evidence="7">
    <location>
        <begin position="184"/>
        <end position="196"/>
    </location>
</feature>
<dbReference type="PANTHER" id="PTHR21212">
    <property type="entry name" value="BERNARDINELLI-SEIP CONGENITAL LIPODYSTROPHY 2 HOMOLOG BSCL2 PROTEIN"/>
    <property type="match status" value="1"/>
</dbReference>
<dbReference type="PANTHER" id="PTHR21212:SF0">
    <property type="entry name" value="SEIPIN"/>
    <property type="match status" value="1"/>
</dbReference>
<evidence type="ECO:0000256" key="3">
    <source>
        <dbReference type="ARBA" id="ARBA00022824"/>
    </source>
</evidence>
<evidence type="ECO:0000313" key="11">
    <source>
        <dbReference type="Proteomes" id="UP001642360"/>
    </source>
</evidence>
<feature type="compositionally biased region" description="Polar residues" evidence="7">
    <location>
        <begin position="119"/>
        <end position="157"/>
    </location>
</feature>
<evidence type="ECO:0008006" key="12">
    <source>
        <dbReference type="Google" id="ProtNLM"/>
    </source>
</evidence>
<evidence type="ECO:0000256" key="4">
    <source>
        <dbReference type="ARBA" id="ARBA00022989"/>
    </source>
</evidence>
<dbReference type="GO" id="GO:0006629">
    <property type="term" value="P:lipid metabolic process"/>
    <property type="evidence" value="ECO:0007669"/>
    <property type="project" value="UniProtKB-KW"/>
</dbReference>
<dbReference type="InterPro" id="IPR009617">
    <property type="entry name" value="Seipin"/>
</dbReference>
<accession>A0ABC8RSV0</accession>
<gene>
    <name evidence="9" type="ORF">ILEXP_LOCUS15996</name>
    <name evidence="10" type="ORF">ILEXP_LOCUS53892</name>
</gene>
<keyword evidence="11" id="KW-1185">Reference proteome</keyword>
<keyword evidence="5" id="KW-0443">Lipid metabolism</keyword>
<proteinExistence type="predicted"/>
<feature type="transmembrane region" description="Helical" evidence="8">
    <location>
        <begin position="538"/>
        <end position="556"/>
    </location>
</feature>
<feature type="transmembrane region" description="Helical" evidence="8">
    <location>
        <begin position="278"/>
        <end position="299"/>
    </location>
</feature>
<feature type="compositionally biased region" description="Basic and acidic residues" evidence="7">
    <location>
        <begin position="107"/>
        <end position="118"/>
    </location>
</feature>
<dbReference type="EMBL" id="CAUOFW020001725">
    <property type="protein sequence ID" value="CAK9148066.1"/>
    <property type="molecule type" value="Genomic_DNA"/>
</dbReference>
<keyword evidence="3" id="KW-0256">Endoplasmic reticulum</keyword>
<reference evidence="9 11" key="1">
    <citation type="submission" date="2024-02" db="EMBL/GenBank/DDBJ databases">
        <authorList>
            <person name="Vignale AGUSTIN F."/>
            <person name="Sosa J E."/>
            <person name="Modenutti C."/>
        </authorList>
    </citation>
    <scope>NUCLEOTIDE SEQUENCE [LARGE SCALE GENOMIC DNA]</scope>
</reference>
<keyword evidence="2 8" id="KW-0812">Transmembrane</keyword>
<protein>
    <recommendedName>
        <fullName evidence="12">Seipin</fullName>
    </recommendedName>
</protein>
<dbReference type="GO" id="GO:0005789">
    <property type="term" value="C:endoplasmic reticulum membrane"/>
    <property type="evidence" value="ECO:0007669"/>
    <property type="project" value="UniProtKB-SubCell"/>
</dbReference>
<evidence type="ECO:0000256" key="2">
    <source>
        <dbReference type="ARBA" id="ARBA00022692"/>
    </source>
</evidence>